<dbReference type="AlphaFoldDB" id="A0A5F1Y587"/>
<dbReference type="Proteomes" id="UP000298277">
    <property type="component" value="Unassembled WGS sequence"/>
</dbReference>
<dbReference type="EMBL" id="RQFA01000088">
    <property type="protein sequence ID" value="TGK27539.1"/>
    <property type="molecule type" value="Genomic_DNA"/>
</dbReference>
<accession>A0A5F1Y587</accession>
<organism evidence="1 2">
    <name type="scientific">Leptospira gomenensis</name>
    <dbReference type="NCBI Taxonomy" id="2484974"/>
    <lineage>
        <taxon>Bacteria</taxon>
        <taxon>Pseudomonadati</taxon>
        <taxon>Spirochaetota</taxon>
        <taxon>Spirochaetia</taxon>
        <taxon>Leptospirales</taxon>
        <taxon>Leptospiraceae</taxon>
        <taxon>Leptospira</taxon>
    </lineage>
</organism>
<proteinExistence type="predicted"/>
<name>A0A5F1Y587_9LEPT</name>
<protein>
    <submittedName>
        <fullName evidence="1">Uncharacterized protein</fullName>
    </submittedName>
</protein>
<evidence type="ECO:0000313" key="2">
    <source>
        <dbReference type="Proteomes" id="UP000298277"/>
    </source>
</evidence>
<sequence length="109" mass="12725">MTIRFLLHYFFLMKHYLLLLKINSSGFNIDQFYEKLSLKYSEGVQLTSESFIIITNDPIKSLNFSMHSLIGSGNSFLLFDITKSEADQYNLSLTDKNVYEDLKVLKILR</sequence>
<keyword evidence="2" id="KW-1185">Reference proteome</keyword>
<evidence type="ECO:0000313" key="1">
    <source>
        <dbReference type="EMBL" id="TGK27539.1"/>
    </source>
</evidence>
<comment type="caution">
    <text evidence="1">The sequence shown here is derived from an EMBL/GenBank/DDBJ whole genome shotgun (WGS) entry which is preliminary data.</text>
</comment>
<gene>
    <name evidence="1" type="ORF">EHQ17_19405</name>
</gene>
<reference evidence="1" key="1">
    <citation type="journal article" date="2019" name="PLoS Negl. Trop. Dis.">
        <title>Revisiting the worldwide diversity of Leptospira species in the environment.</title>
        <authorList>
            <person name="Vincent A.T."/>
            <person name="Schiettekatte O."/>
            <person name="Bourhy P."/>
            <person name="Veyrier F.J."/>
            <person name="Picardeau M."/>
        </authorList>
    </citation>
    <scope>NUCLEOTIDE SEQUENCE [LARGE SCALE GENOMIC DNA]</scope>
    <source>
        <strain evidence="1">201800299</strain>
    </source>
</reference>